<dbReference type="InterPro" id="IPR006638">
    <property type="entry name" value="Elp3/MiaA/NifB-like_rSAM"/>
</dbReference>
<evidence type="ECO:0000313" key="10">
    <source>
        <dbReference type="Proteomes" id="UP000441717"/>
    </source>
</evidence>
<dbReference type="GO" id="GO:0051539">
    <property type="term" value="F:4 iron, 4 sulfur cluster binding"/>
    <property type="evidence" value="ECO:0007669"/>
    <property type="project" value="UniProtKB-KW"/>
</dbReference>
<dbReference type="AlphaFoldDB" id="A0A6N7ISQ4"/>
<sequence>MDFRLVYADEAGRFFDHPGLAAVGRTGDRFVEITPRELIPLPEGASLVLIPGGHPVGLDRRGNFVLLEHLPGKGRSHPSGEWADHFRSGGGPDVQERAGRERGALHHTRGASARAFALAALLPQGYTRTLLPAYRRPGGEKPLPLFGYTAVAWGRGRLWAAARRTDDPQRWDPRHYNTPELPGLVQEGLKKHPGNPILAQLAHCALDYSCFTAQNIFYRRWEGGVPVSPVCNARCLGCISEQPAGCCPSPQGRIKTSPSLEAVVEICGEHLRTAAGAIVSFGQGCEGEPALAAGVIAPAVARVRRTVSRGTVNMNTNAGHTAGIERVVDAGVDSLRVSLISARPEIYNAYHRPRGYGLEDVARSIKLARRAGVFVSLNLLVLPGLTDREGEIRSLLAFIRETGVQMVQLRNLNIDPDYLFDRLPPCPGEPLGIPQLIHRLQQIEGLLVGNFSRDVHSHPIY</sequence>
<organism evidence="9 10">
    <name type="scientific">Desulfofundulus thermobenzoicus</name>
    <dbReference type="NCBI Taxonomy" id="29376"/>
    <lineage>
        <taxon>Bacteria</taxon>
        <taxon>Bacillati</taxon>
        <taxon>Bacillota</taxon>
        <taxon>Clostridia</taxon>
        <taxon>Eubacteriales</taxon>
        <taxon>Peptococcaceae</taxon>
        <taxon>Desulfofundulus</taxon>
    </lineage>
</organism>
<dbReference type="OrthoDB" id="9764628at2"/>
<dbReference type="EMBL" id="WHYR01000038">
    <property type="protein sequence ID" value="MQL53104.1"/>
    <property type="molecule type" value="Genomic_DNA"/>
</dbReference>
<dbReference type="RefSeq" id="WP_152947534.1">
    <property type="nucleotide sequence ID" value="NZ_WHYR01000038.1"/>
</dbReference>
<dbReference type="InterPro" id="IPR013785">
    <property type="entry name" value="Aldolase_TIM"/>
</dbReference>
<comment type="caution">
    <text evidence="9">The sequence shown here is derived from an EMBL/GenBank/DDBJ whole genome shotgun (WGS) entry which is preliminary data.</text>
</comment>
<comment type="cofactor">
    <cofactor evidence="1">
        <name>[4Fe-4S] cluster</name>
        <dbReference type="ChEBI" id="CHEBI:49883"/>
    </cofactor>
</comment>
<feature type="region of interest" description="Disordered" evidence="7">
    <location>
        <begin position="76"/>
        <end position="95"/>
    </location>
</feature>
<keyword evidence="10" id="KW-1185">Reference proteome</keyword>
<name>A0A6N7ISQ4_9FIRM</name>
<dbReference type="Proteomes" id="UP000441717">
    <property type="component" value="Unassembled WGS sequence"/>
</dbReference>
<dbReference type="SFLD" id="SFLDG01109">
    <property type="entry name" value="Uncharacterised_Radical_SAM_Su"/>
    <property type="match status" value="1"/>
</dbReference>
<evidence type="ECO:0000256" key="2">
    <source>
        <dbReference type="ARBA" id="ARBA00022485"/>
    </source>
</evidence>
<dbReference type="InterPro" id="IPR034457">
    <property type="entry name" value="Organic_radical-activating"/>
</dbReference>
<evidence type="ECO:0000313" key="9">
    <source>
        <dbReference type="EMBL" id="MQL53104.1"/>
    </source>
</evidence>
<dbReference type="Gene3D" id="3.20.20.70">
    <property type="entry name" value="Aldolase class I"/>
    <property type="match status" value="1"/>
</dbReference>
<feature type="domain" description="Elp3/MiaA/NifB-like radical SAM core" evidence="8">
    <location>
        <begin position="221"/>
        <end position="442"/>
    </location>
</feature>
<evidence type="ECO:0000256" key="3">
    <source>
        <dbReference type="ARBA" id="ARBA00022691"/>
    </source>
</evidence>
<keyword evidence="6" id="KW-0411">Iron-sulfur</keyword>
<dbReference type="PANTHER" id="PTHR30352:SF5">
    <property type="entry name" value="PYRUVATE FORMATE-LYASE 1-ACTIVATING ENZYME"/>
    <property type="match status" value="1"/>
</dbReference>
<dbReference type="PANTHER" id="PTHR30352">
    <property type="entry name" value="PYRUVATE FORMATE-LYASE-ACTIVATING ENZYME"/>
    <property type="match status" value="1"/>
</dbReference>
<dbReference type="GO" id="GO:0003824">
    <property type="term" value="F:catalytic activity"/>
    <property type="evidence" value="ECO:0007669"/>
    <property type="project" value="InterPro"/>
</dbReference>
<keyword evidence="5" id="KW-0408">Iron</keyword>
<gene>
    <name evidence="9" type="ORF">GFC01_12725</name>
</gene>
<evidence type="ECO:0000256" key="7">
    <source>
        <dbReference type="SAM" id="MobiDB-lite"/>
    </source>
</evidence>
<dbReference type="InterPro" id="IPR007197">
    <property type="entry name" value="rSAM"/>
</dbReference>
<evidence type="ECO:0000256" key="4">
    <source>
        <dbReference type="ARBA" id="ARBA00022723"/>
    </source>
</evidence>
<dbReference type="Pfam" id="PF04055">
    <property type="entry name" value="Radical_SAM"/>
    <property type="match status" value="1"/>
</dbReference>
<keyword evidence="2" id="KW-0004">4Fe-4S</keyword>
<dbReference type="InterPro" id="IPR058240">
    <property type="entry name" value="rSAM_sf"/>
</dbReference>
<evidence type="ECO:0000256" key="1">
    <source>
        <dbReference type="ARBA" id="ARBA00001966"/>
    </source>
</evidence>
<dbReference type="SUPFAM" id="SSF102114">
    <property type="entry name" value="Radical SAM enzymes"/>
    <property type="match status" value="1"/>
</dbReference>
<dbReference type="GO" id="GO:0046872">
    <property type="term" value="F:metal ion binding"/>
    <property type="evidence" value="ECO:0007669"/>
    <property type="project" value="UniProtKB-KW"/>
</dbReference>
<dbReference type="SMART" id="SM00729">
    <property type="entry name" value="Elp3"/>
    <property type="match status" value="1"/>
</dbReference>
<evidence type="ECO:0000256" key="5">
    <source>
        <dbReference type="ARBA" id="ARBA00023004"/>
    </source>
</evidence>
<protein>
    <submittedName>
        <fullName evidence="9">Radical SAM protein</fullName>
    </submittedName>
</protein>
<accession>A0A6N7ISQ4</accession>
<keyword evidence="4" id="KW-0479">Metal-binding</keyword>
<keyword evidence="3" id="KW-0949">S-adenosyl-L-methionine</keyword>
<evidence type="ECO:0000256" key="6">
    <source>
        <dbReference type="ARBA" id="ARBA00023014"/>
    </source>
</evidence>
<evidence type="ECO:0000259" key="8">
    <source>
        <dbReference type="SMART" id="SM00729"/>
    </source>
</evidence>
<dbReference type="CDD" id="cd01335">
    <property type="entry name" value="Radical_SAM"/>
    <property type="match status" value="1"/>
</dbReference>
<reference evidence="9 10" key="1">
    <citation type="submission" date="2019-10" db="EMBL/GenBank/DDBJ databases">
        <title>Comparative genomics of sulfur disproportionating microorganisms.</title>
        <authorList>
            <person name="Ward L.M."/>
            <person name="Bertran E."/>
            <person name="Johnston D."/>
        </authorList>
    </citation>
    <scope>NUCLEOTIDE SEQUENCE [LARGE SCALE GENOMIC DNA]</scope>
    <source>
        <strain evidence="9 10">DSM 14055</strain>
    </source>
</reference>
<dbReference type="SFLD" id="SFLDS00029">
    <property type="entry name" value="Radical_SAM"/>
    <property type="match status" value="1"/>
</dbReference>
<proteinExistence type="predicted"/>